<dbReference type="Pfam" id="PF26128">
    <property type="entry name" value="Gad2"/>
    <property type="match status" value="1"/>
</dbReference>
<name>A0A0F9WIQ6_9ZZZZ</name>
<dbReference type="EMBL" id="LAZR01000265">
    <property type="protein sequence ID" value="KKN78298.1"/>
    <property type="molecule type" value="Genomic_DNA"/>
</dbReference>
<sequence>MKEQLREKFRQRLITRFPVALTKIMSDLSIKGFMIAGGFLIKDSRDIDIFFDTKADYVKAEKLVTSDDNIQVLSKTKNAVTFRVEGNTVQFCSYVKESLKKLVKSFDYAHCQIGAWCSAENFADPDIYFTDDFIQAMTFQSTYYTGSDYPLSSLIRMFKYKERGLFSGASYIMECIKVFNSVVERGFSDYDDFKDQLDAVDLGLLPDELKEMENDRNCLRELFDLLNEEVK</sequence>
<reference evidence="1" key="1">
    <citation type="journal article" date="2015" name="Nature">
        <title>Complex archaea that bridge the gap between prokaryotes and eukaryotes.</title>
        <authorList>
            <person name="Spang A."/>
            <person name="Saw J.H."/>
            <person name="Jorgensen S.L."/>
            <person name="Zaremba-Niedzwiedzka K."/>
            <person name="Martijn J."/>
            <person name="Lind A.E."/>
            <person name="van Eijk R."/>
            <person name="Schleper C."/>
            <person name="Guy L."/>
            <person name="Ettema T.J."/>
        </authorList>
    </citation>
    <scope>NUCLEOTIDE SEQUENCE</scope>
</reference>
<proteinExistence type="predicted"/>
<gene>
    <name evidence="1" type="ORF">LCGC14_0351570</name>
</gene>
<evidence type="ECO:0000313" key="1">
    <source>
        <dbReference type="EMBL" id="KKN78298.1"/>
    </source>
</evidence>
<comment type="caution">
    <text evidence="1">The sequence shown here is derived from an EMBL/GenBank/DDBJ whole genome shotgun (WGS) entry which is preliminary data.</text>
</comment>
<protein>
    <submittedName>
        <fullName evidence="1">Uncharacterized protein</fullName>
    </submittedName>
</protein>
<dbReference type="AlphaFoldDB" id="A0A0F9WIQ6"/>
<accession>A0A0F9WIQ6</accession>
<organism evidence="1">
    <name type="scientific">marine sediment metagenome</name>
    <dbReference type="NCBI Taxonomy" id="412755"/>
    <lineage>
        <taxon>unclassified sequences</taxon>
        <taxon>metagenomes</taxon>
        <taxon>ecological metagenomes</taxon>
    </lineage>
</organism>